<keyword evidence="3" id="KW-1133">Transmembrane helix</keyword>
<feature type="transmembrane region" description="Helical" evidence="3">
    <location>
        <begin position="146"/>
        <end position="164"/>
    </location>
</feature>
<evidence type="ECO:0000313" key="4">
    <source>
        <dbReference type="EMBL" id="TQL74429.1"/>
    </source>
</evidence>
<accession>A0A543APF0</accession>
<feature type="coiled-coil region" evidence="1">
    <location>
        <begin position="117"/>
        <end position="144"/>
    </location>
</feature>
<sequence>MLGRSKSKAPTLGDTVSGAAEHVREWAEHMWQDSADRAAPVVDAASRKFADAAHKVGDAASNFQHKVQDDYIPSAAGQLAPVAAGSAKAIKAAELPAFVTDAITRVTGDKKSSRKLLKAAEQWAKEAEKQLKKQSKKKKQKKSGRGLLVLGITVAAAGATYAVWRLSQPVEDPWTNPTPQPLSNN</sequence>
<organism evidence="4 5">
    <name type="scientific">Enteractinococcus coprophilus</name>
    <dbReference type="NCBI Taxonomy" id="1027633"/>
    <lineage>
        <taxon>Bacteria</taxon>
        <taxon>Bacillati</taxon>
        <taxon>Actinomycetota</taxon>
        <taxon>Actinomycetes</taxon>
        <taxon>Micrococcales</taxon>
        <taxon>Micrococcaceae</taxon>
    </lineage>
</organism>
<keyword evidence="3" id="KW-0812">Transmembrane</keyword>
<keyword evidence="5" id="KW-1185">Reference proteome</keyword>
<protein>
    <submittedName>
        <fullName evidence="4">Uncharacterized protein</fullName>
    </submittedName>
</protein>
<dbReference type="OrthoDB" id="4966877at2"/>
<name>A0A543APF0_9MICC</name>
<keyword evidence="1" id="KW-0175">Coiled coil</keyword>
<dbReference type="EMBL" id="VFOU01000001">
    <property type="protein sequence ID" value="TQL74429.1"/>
    <property type="molecule type" value="Genomic_DNA"/>
</dbReference>
<reference evidence="4 5" key="1">
    <citation type="submission" date="2019-06" db="EMBL/GenBank/DDBJ databases">
        <title>Sequencing the genomes of 1000 actinobacteria strains.</title>
        <authorList>
            <person name="Klenk H.-P."/>
        </authorList>
    </citation>
    <scope>NUCLEOTIDE SEQUENCE [LARGE SCALE GENOMIC DNA]</scope>
    <source>
        <strain evidence="4 5">DSM 24083</strain>
    </source>
</reference>
<evidence type="ECO:0000313" key="5">
    <source>
        <dbReference type="Proteomes" id="UP000319746"/>
    </source>
</evidence>
<dbReference type="AlphaFoldDB" id="A0A543APF0"/>
<keyword evidence="3" id="KW-0472">Membrane</keyword>
<gene>
    <name evidence="4" type="ORF">FB556_0893</name>
</gene>
<dbReference type="RefSeq" id="WP_141865044.1">
    <property type="nucleotide sequence ID" value="NZ_BAABAN010000001.1"/>
</dbReference>
<comment type="caution">
    <text evidence="4">The sequence shown here is derived from an EMBL/GenBank/DDBJ whole genome shotgun (WGS) entry which is preliminary data.</text>
</comment>
<evidence type="ECO:0000256" key="2">
    <source>
        <dbReference type="SAM" id="MobiDB-lite"/>
    </source>
</evidence>
<evidence type="ECO:0000256" key="1">
    <source>
        <dbReference type="SAM" id="Coils"/>
    </source>
</evidence>
<dbReference type="Proteomes" id="UP000319746">
    <property type="component" value="Unassembled WGS sequence"/>
</dbReference>
<proteinExistence type="predicted"/>
<evidence type="ECO:0000256" key="3">
    <source>
        <dbReference type="SAM" id="Phobius"/>
    </source>
</evidence>
<feature type="region of interest" description="Disordered" evidence="2">
    <location>
        <begin position="1"/>
        <end position="20"/>
    </location>
</feature>